<dbReference type="EMBL" id="SEYY01010008">
    <property type="protein sequence ID" value="KAB7501645.1"/>
    <property type="molecule type" value="Genomic_DNA"/>
</dbReference>
<sequence>MLFRKAYRTLGQLMVLEGRLPEADLIFFLQHWEIGVLLETRSVTLVTKAIRRKKLKSIIEEMNFEELNFGVPTPLNKGIEETMNDTTTENIVRGTPVCSGIATGTARVVTSFQQASSIQNGDILITYCTDVGWTPYFPLLAGVVTEIGGLISHGAVVAREYGLPCVVGAKGATSKFKSGDKIIINGKEGYIKKL</sequence>
<dbReference type="Proteomes" id="UP000326759">
    <property type="component" value="Unassembled WGS sequence"/>
</dbReference>
<accession>A0A5N5T993</accession>
<dbReference type="GO" id="GO:0016772">
    <property type="term" value="F:transferase activity, transferring phosphorus-containing groups"/>
    <property type="evidence" value="ECO:0007669"/>
    <property type="project" value="InterPro"/>
</dbReference>
<dbReference type="AlphaFoldDB" id="A0A5N5T993"/>
<dbReference type="OrthoDB" id="6123450at2759"/>
<dbReference type="Pfam" id="PF00391">
    <property type="entry name" value="PEP-utilizers"/>
    <property type="match status" value="1"/>
</dbReference>
<comment type="caution">
    <text evidence="2">The sequence shown here is derived from an EMBL/GenBank/DDBJ whole genome shotgun (WGS) entry which is preliminary data.</text>
</comment>
<dbReference type="PANTHER" id="PTHR43615:SF1">
    <property type="entry name" value="PPDK_N DOMAIN-CONTAINING PROTEIN"/>
    <property type="match status" value="1"/>
</dbReference>
<dbReference type="InterPro" id="IPR036637">
    <property type="entry name" value="Phosphohistidine_dom_sf"/>
</dbReference>
<feature type="domain" description="PEP-utilising enzyme mobile" evidence="1">
    <location>
        <begin position="118"/>
        <end position="189"/>
    </location>
</feature>
<organism evidence="2 3">
    <name type="scientific">Armadillidium nasatum</name>
    <dbReference type="NCBI Taxonomy" id="96803"/>
    <lineage>
        <taxon>Eukaryota</taxon>
        <taxon>Metazoa</taxon>
        <taxon>Ecdysozoa</taxon>
        <taxon>Arthropoda</taxon>
        <taxon>Crustacea</taxon>
        <taxon>Multicrustacea</taxon>
        <taxon>Malacostraca</taxon>
        <taxon>Eumalacostraca</taxon>
        <taxon>Peracarida</taxon>
        <taxon>Isopoda</taxon>
        <taxon>Oniscidea</taxon>
        <taxon>Crinocheta</taxon>
        <taxon>Armadillidiidae</taxon>
        <taxon>Armadillidium</taxon>
    </lineage>
</organism>
<proteinExistence type="predicted"/>
<reference evidence="2 3" key="1">
    <citation type="journal article" date="2019" name="PLoS Biol.">
        <title>Sex chromosomes control vertical transmission of feminizing Wolbachia symbionts in an isopod.</title>
        <authorList>
            <person name="Becking T."/>
            <person name="Chebbi M.A."/>
            <person name="Giraud I."/>
            <person name="Moumen B."/>
            <person name="Laverre T."/>
            <person name="Caubet Y."/>
            <person name="Peccoud J."/>
            <person name="Gilbert C."/>
            <person name="Cordaux R."/>
        </authorList>
    </citation>
    <scope>NUCLEOTIDE SEQUENCE [LARGE SCALE GENOMIC DNA]</scope>
    <source>
        <strain evidence="2">ANa2</strain>
        <tissue evidence="2">Whole body excluding digestive tract and cuticle</tissue>
    </source>
</reference>
<gene>
    <name evidence="2" type="primary">pps</name>
    <name evidence="2" type="ORF">Anas_00767</name>
</gene>
<evidence type="ECO:0000313" key="3">
    <source>
        <dbReference type="Proteomes" id="UP000326759"/>
    </source>
</evidence>
<keyword evidence="3" id="KW-1185">Reference proteome</keyword>
<name>A0A5N5T993_9CRUS</name>
<dbReference type="InterPro" id="IPR008279">
    <property type="entry name" value="PEP-util_enz_mobile_dom"/>
</dbReference>
<dbReference type="PANTHER" id="PTHR43615">
    <property type="entry name" value="PHOSPHOENOLPYRUVATE SYNTHASE-RELATED"/>
    <property type="match status" value="1"/>
</dbReference>
<protein>
    <submittedName>
        <fullName evidence="2">Putative phosphoenolpyruvate synthase</fullName>
    </submittedName>
</protein>
<dbReference type="Gene3D" id="3.50.30.10">
    <property type="entry name" value="Phosphohistidine domain"/>
    <property type="match status" value="1"/>
</dbReference>
<evidence type="ECO:0000313" key="2">
    <source>
        <dbReference type="EMBL" id="KAB7501645.1"/>
    </source>
</evidence>
<keyword evidence="2" id="KW-0670">Pyruvate</keyword>
<dbReference type="InterPro" id="IPR051549">
    <property type="entry name" value="PEP_Utilizing_Enz"/>
</dbReference>
<evidence type="ECO:0000259" key="1">
    <source>
        <dbReference type="Pfam" id="PF00391"/>
    </source>
</evidence>
<dbReference type="SUPFAM" id="SSF52009">
    <property type="entry name" value="Phosphohistidine domain"/>
    <property type="match status" value="1"/>
</dbReference>